<name>A0A9X2FIH9_9LACO</name>
<dbReference type="Proteomes" id="UP001139006">
    <property type="component" value="Unassembled WGS sequence"/>
</dbReference>
<dbReference type="AlphaFoldDB" id="A0A9X2FIH9"/>
<dbReference type="PANTHER" id="PTHR38451:SF1">
    <property type="entry name" value="TRNA (ADENINE(22)-N(1))-METHYLTRANSFERASE"/>
    <property type="match status" value="1"/>
</dbReference>
<dbReference type="PIRSF" id="PIRSF018637">
    <property type="entry name" value="TrmK"/>
    <property type="match status" value="1"/>
</dbReference>
<proteinExistence type="predicted"/>
<gene>
    <name evidence="1" type="ORF">LB941_02370</name>
</gene>
<comment type="caution">
    <text evidence="1">The sequence shown here is derived from an EMBL/GenBank/DDBJ whole genome shotgun (WGS) entry which is preliminary data.</text>
</comment>
<protein>
    <submittedName>
        <fullName evidence="1">tRNA (Adenine(22)-N(1))-methyltransferase TrmK</fullName>
    </submittedName>
</protein>
<dbReference type="Gene3D" id="1.10.287.1890">
    <property type="match status" value="1"/>
</dbReference>
<dbReference type="GO" id="GO:0160105">
    <property type="term" value="F:tRNA (adenine(22)-N1)-methyltransferase activity"/>
    <property type="evidence" value="ECO:0007669"/>
    <property type="project" value="InterPro"/>
</dbReference>
<dbReference type="PANTHER" id="PTHR38451">
    <property type="entry name" value="TRNA (ADENINE(22)-N(1))-METHYLTRANSFERASE"/>
    <property type="match status" value="1"/>
</dbReference>
<dbReference type="InterPro" id="IPR006901">
    <property type="entry name" value="TrmK"/>
</dbReference>
<dbReference type="Pfam" id="PF04816">
    <property type="entry name" value="TrmK"/>
    <property type="match status" value="1"/>
</dbReference>
<keyword evidence="2" id="KW-1185">Reference proteome</keyword>
<dbReference type="InterPro" id="IPR029063">
    <property type="entry name" value="SAM-dependent_MTases_sf"/>
</dbReference>
<accession>A0A9X2FIH9</accession>
<sequence length="234" mass="26271">MDARNLSKRLLTVANYVPQDASLADIGSDHAYLPAYLALKEQIRFAVAGEVVRGPYENACHELRKEGLTDIIKARLANGLEAIKVTDKIDTITICGMGGPLICNILEDGRAKLVNHPRLILQPNVGAADVRRWLMQEEYTVVAEEILSEDGHIYEIIVADYIPNQAHMTDLDLEFGVYLRKEKNAAFIAKWSEEVHKMKRVIQQMDKAKVVPLEKKQLMEDNVARIEGVLHGES</sequence>
<dbReference type="RefSeq" id="WP_253359161.1">
    <property type="nucleotide sequence ID" value="NZ_JAIULA010000003.1"/>
</dbReference>
<evidence type="ECO:0000313" key="1">
    <source>
        <dbReference type="EMBL" id="MCP0886180.1"/>
    </source>
</evidence>
<dbReference type="Gene3D" id="3.40.50.150">
    <property type="entry name" value="Vaccinia Virus protein VP39"/>
    <property type="match status" value="1"/>
</dbReference>
<evidence type="ECO:0000313" key="2">
    <source>
        <dbReference type="Proteomes" id="UP001139006"/>
    </source>
</evidence>
<reference evidence="1 2" key="1">
    <citation type="journal article" date="2023" name="Int. J. Syst. Evol. Microbiol.">
        <title>Ligilactobacillus ubinensis sp. nov., a novel species isolated from the wild ferment of a durian fruit (Durio zibethinus).</title>
        <authorList>
            <person name="Heng Y.C."/>
            <person name="Menon N."/>
            <person name="Chen B."/>
            <person name="Loo B.Z.L."/>
            <person name="Wong G.W.J."/>
            <person name="Lim A.C.H."/>
            <person name="Silvaraju S."/>
            <person name="Kittelmann S."/>
        </authorList>
    </citation>
    <scope>NUCLEOTIDE SEQUENCE [LARGE SCALE GENOMIC DNA]</scope>
    <source>
        <strain evidence="1 2">WILCCON 0076</strain>
    </source>
</reference>
<dbReference type="EMBL" id="JAIULA010000003">
    <property type="protein sequence ID" value="MCP0886180.1"/>
    <property type="molecule type" value="Genomic_DNA"/>
</dbReference>
<organism evidence="1 2">
    <name type="scientific">Ligilactobacillus ubinensis</name>
    <dbReference type="NCBI Taxonomy" id="2876789"/>
    <lineage>
        <taxon>Bacteria</taxon>
        <taxon>Bacillati</taxon>
        <taxon>Bacillota</taxon>
        <taxon>Bacilli</taxon>
        <taxon>Lactobacillales</taxon>
        <taxon>Lactobacillaceae</taxon>
        <taxon>Ligilactobacillus</taxon>
    </lineage>
</organism>